<accession>A0ABQ9E3I8</accession>
<proteinExistence type="predicted"/>
<dbReference type="Gene3D" id="3.10.20.90">
    <property type="entry name" value="Phosphatidylinositol 3-kinase Catalytic Subunit, Chain A, domain 1"/>
    <property type="match status" value="1"/>
</dbReference>
<dbReference type="CDD" id="cd16123">
    <property type="entry name" value="RA_RASSF7_like"/>
    <property type="match status" value="1"/>
</dbReference>
<dbReference type="PANTHER" id="PTHR15286">
    <property type="entry name" value="RAS-ASSOCIATING DOMAIN CONTAINING PROTEIN"/>
    <property type="match status" value="1"/>
</dbReference>
<dbReference type="PROSITE" id="PS50200">
    <property type="entry name" value="RA"/>
    <property type="match status" value="1"/>
</dbReference>
<dbReference type="InterPro" id="IPR000159">
    <property type="entry name" value="RA_dom"/>
</dbReference>
<reference evidence="4 5" key="1">
    <citation type="submission" date="2022-12" db="EMBL/GenBank/DDBJ databases">
        <title>Chromosome-level genome of Tegillarca granosa.</title>
        <authorList>
            <person name="Kim J."/>
        </authorList>
    </citation>
    <scope>NUCLEOTIDE SEQUENCE [LARGE SCALE GENOMIC DNA]</scope>
    <source>
        <strain evidence="4">Teg-2019</strain>
        <tissue evidence="4">Adductor muscle</tissue>
    </source>
</reference>
<name>A0ABQ9E3I8_TEGGR</name>
<feature type="coiled-coil region" evidence="1">
    <location>
        <begin position="345"/>
        <end position="372"/>
    </location>
</feature>
<feature type="region of interest" description="Disordered" evidence="2">
    <location>
        <begin position="154"/>
        <end position="177"/>
    </location>
</feature>
<feature type="region of interest" description="Disordered" evidence="2">
    <location>
        <begin position="449"/>
        <end position="520"/>
    </location>
</feature>
<feature type="compositionally biased region" description="Low complexity" evidence="2">
    <location>
        <begin position="479"/>
        <end position="489"/>
    </location>
</feature>
<keyword evidence="5" id="KW-1185">Reference proteome</keyword>
<sequence length="590" mass="68502">MILGDCIHCECVDFLFLFGNFKLGIRISLYFKVGVEVSEKKMDEPCSHVEIPVWLRGTQRWVNGLTKRTTCDDVIYAVLYSEDRHEEESTDRYTIYERWRDVERPLQGRTKILKIWRAWGAEQCNVQLTMKHNDEPDEFGDFLNARHRHRRVKYNKKRDVRERHSKRRQKPSDSSIDRLKSMENLAKLVINQERQLHHIIHRIENTEKKISYHENIMHNNRVQEIGEDYVQNAYLEEMSNENVHENSMDEFLRNVDPENWEMYLQFCDKVMNIEERLVKENSKIEDLSQEIQENTLIEGCNPSASFSINALGTGSAGTNMEEELFHLQADLNRIVSANMMQKYQAAELSKEIETYDRLLQEKQDTINTLQRELEYMEMCEREPVYSNVNDSIVLTLSNKKYLNTSESKPQPDISALHSDYVNIDAILGWRESYSTSVESLKQAQEDNRLKRISEENNQFESSNASQSKRITSDMDDSFSTDTDITSNDSQFGNSNSTTGSRTPKPHHGAPNSNLNKSLDNDDIISQRIKSEMYSFKKGRGCHVNHSAICTNVNLNRSIYCSTKHDDDSDTGLSSMHSDEASSSSYLETLV</sequence>
<dbReference type="SUPFAM" id="SSF54236">
    <property type="entry name" value="Ubiquitin-like"/>
    <property type="match status" value="1"/>
</dbReference>
<organism evidence="4 5">
    <name type="scientific">Tegillarca granosa</name>
    <name type="common">Malaysian cockle</name>
    <name type="synonym">Anadara granosa</name>
    <dbReference type="NCBI Taxonomy" id="220873"/>
    <lineage>
        <taxon>Eukaryota</taxon>
        <taxon>Metazoa</taxon>
        <taxon>Spiralia</taxon>
        <taxon>Lophotrochozoa</taxon>
        <taxon>Mollusca</taxon>
        <taxon>Bivalvia</taxon>
        <taxon>Autobranchia</taxon>
        <taxon>Pteriomorphia</taxon>
        <taxon>Arcoida</taxon>
        <taxon>Arcoidea</taxon>
        <taxon>Arcidae</taxon>
        <taxon>Tegillarca</taxon>
    </lineage>
</organism>
<dbReference type="InterPro" id="IPR029071">
    <property type="entry name" value="Ubiquitin-like_domsf"/>
</dbReference>
<evidence type="ECO:0000313" key="5">
    <source>
        <dbReference type="Proteomes" id="UP001217089"/>
    </source>
</evidence>
<evidence type="ECO:0000259" key="3">
    <source>
        <dbReference type="PROSITE" id="PS50200"/>
    </source>
</evidence>
<dbReference type="InterPro" id="IPR033593">
    <property type="entry name" value="N-RASSF"/>
</dbReference>
<evidence type="ECO:0000256" key="2">
    <source>
        <dbReference type="SAM" id="MobiDB-lite"/>
    </source>
</evidence>
<comment type="caution">
    <text evidence="4">The sequence shown here is derived from an EMBL/GenBank/DDBJ whole genome shotgun (WGS) entry which is preliminary data.</text>
</comment>
<dbReference type="SMART" id="SM00314">
    <property type="entry name" value="RA"/>
    <property type="match status" value="1"/>
</dbReference>
<evidence type="ECO:0000313" key="4">
    <source>
        <dbReference type="EMBL" id="KAJ8298724.1"/>
    </source>
</evidence>
<gene>
    <name evidence="4" type="ORF">KUTeg_022784</name>
</gene>
<feature type="region of interest" description="Disordered" evidence="2">
    <location>
        <begin position="565"/>
        <end position="590"/>
    </location>
</feature>
<feature type="compositionally biased region" description="Polar residues" evidence="2">
    <location>
        <begin position="455"/>
        <end position="469"/>
    </location>
</feature>
<dbReference type="Proteomes" id="UP001217089">
    <property type="component" value="Unassembled WGS sequence"/>
</dbReference>
<dbReference type="EMBL" id="JARBDR010000921">
    <property type="protein sequence ID" value="KAJ8298724.1"/>
    <property type="molecule type" value="Genomic_DNA"/>
</dbReference>
<evidence type="ECO:0000256" key="1">
    <source>
        <dbReference type="SAM" id="Coils"/>
    </source>
</evidence>
<feature type="domain" description="Ras-associating" evidence="3">
    <location>
        <begin position="65"/>
        <end position="135"/>
    </location>
</feature>
<dbReference type="PANTHER" id="PTHR15286:SF1">
    <property type="entry name" value="FI07216P"/>
    <property type="match status" value="1"/>
</dbReference>
<protein>
    <recommendedName>
        <fullName evidence="3">Ras-associating domain-containing protein</fullName>
    </recommendedName>
</protein>
<feature type="compositionally biased region" description="Polar residues" evidence="2">
    <location>
        <begin position="490"/>
        <end position="501"/>
    </location>
</feature>
<keyword evidence="1" id="KW-0175">Coiled coil</keyword>